<keyword evidence="6 8" id="KW-0238">DNA-binding</keyword>
<dbReference type="PROSITE" id="PS00116">
    <property type="entry name" value="DNA_POLYMERASE_B"/>
    <property type="match status" value="1"/>
</dbReference>
<dbReference type="PANTHER" id="PTHR33568">
    <property type="entry name" value="DNA POLYMERASE"/>
    <property type="match status" value="1"/>
</dbReference>
<dbReference type="InterPro" id="IPR023211">
    <property type="entry name" value="DNA_pol_palm_dom_sf"/>
</dbReference>
<keyword evidence="11" id="KW-1185">Reference proteome</keyword>
<evidence type="ECO:0000256" key="6">
    <source>
        <dbReference type="ARBA" id="ARBA00023125"/>
    </source>
</evidence>
<dbReference type="Pfam" id="PF03175">
    <property type="entry name" value="DNA_pol_B_2"/>
    <property type="match status" value="3"/>
</dbReference>
<comment type="caution">
    <text evidence="10">The sequence shown here is derived from an EMBL/GenBank/DDBJ whole genome shotgun (WGS) entry which is preliminary data.</text>
</comment>
<keyword evidence="10" id="KW-0496">Mitochondrion</keyword>
<evidence type="ECO:0000256" key="3">
    <source>
        <dbReference type="ARBA" id="ARBA00022695"/>
    </source>
</evidence>
<evidence type="ECO:0000313" key="11">
    <source>
        <dbReference type="Proteomes" id="UP000001861"/>
    </source>
</evidence>
<dbReference type="SUPFAM" id="SSF53098">
    <property type="entry name" value="Ribonuclease H-like"/>
    <property type="match status" value="1"/>
</dbReference>
<dbReference type="HOGENOM" id="CLU_312154_0_0_1"/>
<keyword evidence="4 8" id="KW-0235">DNA replication</keyword>
<dbReference type="Gene3D" id="1.10.287.690">
    <property type="entry name" value="Helix hairpin bin"/>
    <property type="match status" value="1"/>
</dbReference>
<keyword evidence="3 8" id="KW-0548">Nucleotidyltransferase</keyword>
<dbReference type="Gene3D" id="3.90.1600.10">
    <property type="entry name" value="Palm domain of DNA polymerase"/>
    <property type="match status" value="2"/>
</dbReference>
<keyword evidence="5 8" id="KW-0239">DNA-directed DNA polymerase</keyword>
<dbReference type="GeneID" id="9378173"/>
<evidence type="ECO:0000256" key="1">
    <source>
        <dbReference type="ARBA" id="ARBA00005755"/>
    </source>
</evidence>
<dbReference type="GO" id="GO:0000166">
    <property type="term" value="F:nucleotide binding"/>
    <property type="evidence" value="ECO:0007669"/>
    <property type="project" value="InterPro"/>
</dbReference>
<evidence type="ECO:0000256" key="5">
    <source>
        <dbReference type="ARBA" id="ARBA00022932"/>
    </source>
</evidence>
<comment type="catalytic activity">
    <reaction evidence="7 8">
        <text>DNA(n) + a 2'-deoxyribonucleoside 5'-triphosphate = DNA(n+1) + diphosphate</text>
        <dbReference type="Rhea" id="RHEA:22508"/>
        <dbReference type="Rhea" id="RHEA-COMP:17339"/>
        <dbReference type="Rhea" id="RHEA-COMP:17340"/>
        <dbReference type="ChEBI" id="CHEBI:33019"/>
        <dbReference type="ChEBI" id="CHEBI:61560"/>
        <dbReference type="ChEBI" id="CHEBI:173112"/>
        <dbReference type="EC" id="2.7.7.7"/>
    </reaction>
</comment>
<dbReference type="PANTHER" id="PTHR33568:SF3">
    <property type="entry name" value="DNA-DIRECTED DNA POLYMERASE"/>
    <property type="match status" value="1"/>
</dbReference>
<dbReference type="GO" id="GO:0003677">
    <property type="term" value="F:DNA binding"/>
    <property type="evidence" value="ECO:0007669"/>
    <property type="project" value="UniProtKB-KW"/>
</dbReference>
<dbReference type="InterPro" id="IPR036397">
    <property type="entry name" value="RNaseH_sf"/>
</dbReference>
<evidence type="ECO:0000256" key="2">
    <source>
        <dbReference type="ARBA" id="ARBA00022679"/>
    </source>
</evidence>
<dbReference type="VEuPathDB" id="FungiDB:CC1G_22011"/>
<dbReference type="eggNOG" id="ENOG502R0SW">
    <property type="taxonomic scope" value="Eukaryota"/>
</dbReference>
<name>D6RR51_COPC7</name>
<evidence type="ECO:0000256" key="7">
    <source>
        <dbReference type="ARBA" id="ARBA00049244"/>
    </source>
</evidence>
<evidence type="ECO:0000256" key="8">
    <source>
        <dbReference type="RuleBase" id="RU000442"/>
    </source>
</evidence>
<keyword evidence="2 8" id="KW-0808">Transferase</keyword>
<dbReference type="InterPro" id="IPR017964">
    <property type="entry name" value="DNA-dir_DNA_pol_B_CS"/>
</dbReference>
<sequence length="940" mass="109590">MNKIIYKYNHYTFYLKESSTLNSKLLRIAIDNFWNNRVGSLICPYGEKIFYIGILTRIVTSTGLIKTLGKKKYINLSDKDKKILFNYLDNQLSIKISGYNDTYIDEIIFSYCVFDGKIDVDYDNFIDDENKIIHQNYSHYKIPIVHPFDSLNKFGNIFAINENDDGTITTFIQNDTNNIFIVKTNTDSFGERTNSVKMLRKGQEVLEFIDSSKSENGQFVRSIGSRLYHYENNGTFIAMTQAKMNYKTIDVQKEDNEIDNFATGDIETYNSGDSNNTLIPYLIAFRLELANYSYYLTEFKSPIQMFKHAFNDLFDIAERNFGRGKGRNLYVYFHNLANFDAVFILKALAELNLEIDNNMDTVFNNGRLIFIKIKKKIYYEDEEGNTRRATISLTFYDSYQVLPLSLRKLAQFFNGEDQQKYYFDFNKVNKDTLIKYKDEATIYCKQDCIALYDVIKKFKKLVYEHFKVNILLYPTISSIAFAVFRVKFNKKKLIPMIGGDMYRHIKKAYTGGSTDMFVPLFYNKKYKDAFLKFNKDRINFMKSVEGFIPTLTECKSNNIFGYDVNSLYPAIMRDVKLPCGAITYFEGDIRKLKPKAVGFFHCKVTAPKWLKHPIIQIHHDKRTISPLGNFEGMFYSSEIDNAIKYGYKFKIEWGYIFSKQEYIFRDFVDTLYNLRKSYEKSHPMNLITKLIMNSLYGRLGMDDDFSTIKILNSNQNLSLNYDASNKKNKIDIYDEIPFTLENGEELFLVSYKHTDNYKNIDVNVKVHNTCIALAASITAESRKFMSVLKNIDDITIFYTDTDSFFINLSPSELNKVMNGIVDNKELGKLKLEYVIEKAAFLAPKCYYLVLENGEEVIKIKGVKKEAILKTKEMGILNFESFKKLLNKDGRMVLSQEKWFKSYLEGKISILDSVYEIKQTDNKRDLIYENDICVGSNGKYL</sequence>
<dbReference type="SUPFAM" id="SSF56672">
    <property type="entry name" value="DNA/RNA polymerases"/>
    <property type="match status" value="1"/>
</dbReference>
<geneLocation type="mitochondrion" evidence="10"/>
<dbReference type="GO" id="GO:0003887">
    <property type="term" value="F:DNA-directed DNA polymerase activity"/>
    <property type="evidence" value="ECO:0007669"/>
    <property type="project" value="UniProtKB-KW"/>
</dbReference>
<dbReference type="InterPro" id="IPR043502">
    <property type="entry name" value="DNA/RNA_pol_sf"/>
</dbReference>
<dbReference type="PRINTS" id="PR00106">
    <property type="entry name" value="DNAPOLB"/>
</dbReference>
<dbReference type="RefSeq" id="XP_022234934.1">
    <property type="nucleotide sequence ID" value="NW_003307477.1"/>
</dbReference>
<feature type="domain" description="DNA-directed DNA polymerase family B mitochondria/virus" evidence="9">
    <location>
        <begin position="326"/>
        <end position="436"/>
    </location>
</feature>
<dbReference type="InterPro" id="IPR004868">
    <property type="entry name" value="DNA-dir_DNA_pol_B_mt/vir"/>
</dbReference>
<dbReference type="InterPro" id="IPR006172">
    <property type="entry name" value="DNA-dir_DNA_pol_B"/>
</dbReference>
<dbReference type="GO" id="GO:0006260">
    <property type="term" value="P:DNA replication"/>
    <property type="evidence" value="ECO:0007669"/>
    <property type="project" value="UniProtKB-KW"/>
</dbReference>
<proteinExistence type="inferred from homology"/>
<protein>
    <recommendedName>
        <fullName evidence="8">DNA polymerase</fullName>
        <ecNumber evidence="8">2.7.7.7</ecNumber>
    </recommendedName>
</protein>
<gene>
    <name evidence="10" type="ORF">CC1G_22011</name>
</gene>
<reference evidence="10 11" key="1">
    <citation type="journal article" date="2010" name="Proc. Natl. Acad. Sci. U.S.A.">
        <title>Insights into evolution of multicellular fungi from the assembled chromosomes of the mushroom Coprinopsis cinerea (Coprinus cinereus).</title>
        <authorList>
            <person name="Stajich J.E."/>
            <person name="Wilke S.K."/>
            <person name="Ahren D."/>
            <person name="Au C.H."/>
            <person name="Birren B.W."/>
            <person name="Borodovsky M."/>
            <person name="Burns C."/>
            <person name="Canback B."/>
            <person name="Casselton L.A."/>
            <person name="Cheng C.K."/>
            <person name="Deng J."/>
            <person name="Dietrich F.S."/>
            <person name="Fargo D.C."/>
            <person name="Farman M.L."/>
            <person name="Gathman A.C."/>
            <person name="Goldberg J."/>
            <person name="Guigo R."/>
            <person name="Hoegger P.J."/>
            <person name="Hooker J.B."/>
            <person name="Huggins A."/>
            <person name="James T.Y."/>
            <person name="Kamada T."/>
            <person name="Kilaru S."/>
            <person name="Kodira C."/>
            <person name="Kues U."/>
            <person name="Kupfer D."/>
            <person name="Kwan H.S."/>
            <person name="Lomsadze A."/>
            <person name="Li W."/>
            <person name="Lilly W.W."/>
            <person name="Ma L.J."/>
            <person name="Mackey A.J."/>
            <person name="Manning G."/>
            <person name="Martin F."/>
            <person name="Muraguchi H."/>
            <person name="Natvig D.O."/>
            <person name="Palmerini H."/>
            <person name="Ramesh M.A."/>
            <person name="Rehmeyer C.J."/>
            <person name="Roe B.A."/>
            <person name="Shenoy N."/>
            <person name="Stanke M."/>
            <person name="Ter-Hovhannisyan V."/>
            <person name="Tunlid A."/>
            <person name="Velagapudi R."/>
            <person name="Vision T.J."/>
            <person name="Zeng Q."/>
            <person name="Zolan M.E."/>
            <person name="Pukkila P.J."/>
        </authorList>
    </citation>
    <scope>NUCLEOTIDE SEQUENCE [LARGE SCALE GENOMIC DNA]</scope>
    <source>
        <strain evidence="11">Okayama-7 / 130 / ATCC MYA-4618 / FGSC 9003</strain>
    </source>
</reference>
<evidence type="ECO:0000313" key="10">
    <source>
        <dbReference type="EMBL" id="EFI26518.1"/>
    </source>
</evidence>
<feature type="domain" description="DNA-directed DNA polymerase family B mitochondria/virus" evidence="9">
    <location>
        <begin position="437"/>
        <end position="526"/>
    </location>
</feature>
<evidence type="ECO:0000259" key="9">
    <source>
        <dbReference type="Pfam" id="PF03175"/>
    </source>
</evidence>
<dbReference type="InParanoid" id="D6RR51"/>
<dbReference type="EC" id="2.7.7.7" evidence="8"/>
<dbReference type="STRING" id="240176.D6RR51"/>
<dbReference type="Proteomes" id="UP000001861">
    <property type="component" value="Unassembled WGS sequence"/>
</dbReference>
<dbReference type="OrthoDB" id="3065915at2759"/>
<comment type="similarity">
    <text evidence="1 8">Belongs to the DNA polymerase type-B family.</text>
</comment>
<dbReference type="Gene3D" id="3.30.420.10">
    <property type="entry name" value="Ribonuclease H-like superfamily/Ribonuclease H"/>
    <property type="match status" value="1"/>
</dbReference>
<dbReference type="EMBL" id="AACS02000068">
    <property type="protein sequence ID" value="EFI26518.1"/>
    <property type="molecule type" value="Genomic_DNA"/>
</dbReference>
<dbReference type="SMART" id="SM00486">
    <property type="entry name" value="POLBc"/>
    <property type="match status" value="1"/>
</dbReference>
<dbReference type="InterPro" id="IPR012337">
    <property type="entry name" value="RNaseH-like_sf"/>
</dbReference>
<accession>D6RR51</accession>
<evidence type="ECO:0000256" key="4">
    <source>
        <dbReference type="ARBA" id="ARBA00022705"/>
    </source>
</evidence>
<dbReference type="AlphaFoldDB" id="D6RR51"/>
<organism evidence="10 11">
    <name type="scientific">Coprinopsis cinerea (strain Okayama-7 / 130 / ATCC MYA-4618 / FGSC 9003)</name>
    <name type="common">Inky cap fungus</name>
    <name type="synonym">Hormographiella aspergillata</name>
    <dbReference type="NCBI Taxonomy" id="240176"/>
    <lineage>
        <taxon>Eukaryota</taxon>
        <taxon>Fungi</taxon>
        <taxon>Dikarya</taxon>
        <taxon>Basidiomycota</taxon>
        <taxon>Agaricomycotina</taxon>
        <taxon>Agaricomycetes</taxon>
        <taxon>Agaricomycetidae</taxon>
        <taxon>Agaricales</taxon>
        <taxon>Agaricineae</taxon>
        <taxon>Psathyrellaceae</taxon>
        <taxon>Coprinopsis</taxon>
    </lineage>
</organism>
<feature type="domain" description="DNA-directed DNA polymerase family B mitochondria/virus" evidence="9">
    <location>
        <begin position="549"/>
        <end position="730"/>
    </location>
</feature>